<dbReference type="EMBL" id="UINC01009662">
    <property type="protein sequence ID" value="SVA43288.1"/>
    <property type="molecule type" value="Genomic_DNA"/>
</dbReference>
<evidence type="ECO:0000313" key="1">
    <source>
        <dbReference type="EMBL" id="SVA43288.1"/>
    </source>
</evidence>
<reference evidence="1" key="1">
    <citation type="submission" date="2018-05" db="EMBL/GenBank/DDBJ databases">
        <authorList>
            <person name="Lanie J.A."/>
            <person name="Ng W.-L."/>
            <person name="Kazmierczak K.M."/>
            <person name="Andrzejewski T.M."/>
            <person name="Davidsen T.M."/>
            <person name="Wayne K.J."/>
            <person name="Tettelin H."/>
            <person name="Glass J.I."/>
            <person name="Rusch D."/>
            <person name="Podicherti R."/>
            <person name="Tsui H.-C.T."/>
            <person name="Winkler M.E."/>
        </authorList>
    </citation>
    <scope>NUCLEOTIDE SEQUENCE</scope>
</reference>
<name>A0A381VU40_9ZZZZ</name>
<protein>
    <submittedName>
        <fullName evidence="1">Uncharacterized protein</fullName>
    </submittedName>
</protein>
<organism evidence="1">
    <name type="scientific">marine metagenome</name>
    <dbReference type="NCBI Taxonomy" id="408172"/>
    <lineage>
        <taxon>unclassified sequences</taxon>
        <taxon>metagenomes</taxon>
        <taxon>ecological metagenomes</taxon>
    </lineage>
</organism>
<dbReference type="AlphaFoldDB" id="A0A381VU40"/>
<gene>
    <name evidence="1" type="ORF">METZ01_LOCUS96142</name>
</gene>
<accession>A0A381VU40</accession>
<proteinExistence type="predicted"/>
<sequence>MEKIGKTKLTMNKEMLVVVYADVYMQDANDADDLYFVMFNILADPLRLSLCVVSEFFDYLVNHTENTEAELNKMLKDDPEAYLMLVQNNYSGMVEHSATEKVKINLDNKVSADQARAIVTSLLSKKEFKQITTYIIPGRDPFVREQIVDTTPLKGELTIMLDIIKKWKGFDLETYMLTLGQ</sequence>